<evidence type="ECO:0000313" key="1">
    <source>
        <dbReference type="EMBL" id="KAF2476944.1"/>
    </source>
</evidence>
<protein>
    <submittedName>
        <fullName evidence="1">Uncharacterized protein</fullName>
    </submittedName>
</protein>
<evidence type="ECO:0000313" key="2">
    <source>
        <dbReference type="Proteomes" id="UP000799755"/>
    </source>
</evidence>
<reference evidence="1" key="1">
    <citation type="journal article" date="2020" name="Stud. Mycol.">
        <title>101 Dothideomycetes genomes: a test case for predicting lifestyles and emergence of pathogens.</title>
        <authorList>
            <person name="Haridas S."/>
            <person name="Albert R."/>
            <person name="Binder M."/>
            <person name="Bloem J."/>
            <person name="Labutti K."/>
            <person name="Salamov A."/>
            <person name="Andreopoulos B."/>
            <person name="Baker S."/>
            <person name="Barry K."/>
            <person name="Bills G."/>
            <person name="Bluhm B."/>
            <person name="Cannon C."/>
            <person name="Castanera R."/>
            <person name="Culley D."/>
            <person name="Daum C."/>
            <person name="Ezra D."/>
            <person name="Gonzalez J."/>
            <person name="Henrissat B."/>
            <person name="Kuo A."/>
            <person name="Liang C."/>
            <person name="Lipzen A."/>
            <person name="Lutzoni F."/>
            <person name="Magnuson J."/>
            <person name="Mondo S."/>
            <person name="Nolan M."/>
            <person name="Ohm R."/>
            <person name="Pangilinan J."/>
            <person name="Park H.-J."/>
            <person name="Ramirez L."/>
            <person name="Alfaro M."/>
            <person name="Sun H."/>
            <person name="Tritt A."/>
            <person name="Yoshinaga Y."/>
            <person name="Zwiers L.-H."/>
            <person name="Turgeon B."/>
            <person name="Goodwin S."/>
            <person name="Spatafora J."/>
            <person name="Crous P."/>
            <person name="Grigoriev I."/>
        </authorList>
    </citation>
    <scope>NUCLEOTIDE SEQUENCE</scope>
    <source>
        <strain evidence="1">ATCC 200398</strain>
    </source>
</reference>
<gene>
    <name evidence="1" type="ORF">BDR25DRAFT_321491</name>
</gene>
<name>A0ACB6RC91_9PLEO</name>
<dbReference type="Proteomes" id="UP000799755">
    <property type="component" value="Unassembled WGS sequence"/>
</dbReference>
<keyword evidence="2" id="KW-1185">Reference proteome</keyword>
<comment type="caution">
    <text evidence="1">The sequence shown here is derived from an EMBL/GenBank/DDBJ whole genome shotgun (WGS) entry which is preliminary data.</text>
</comment>
<dbReference type="EMBL" id="MU003493">
    <property type="protein sequence ID" value="KAF2476944.1"/>
    <property type="molecule type" value="Genomic_DNA"/>
</dbReference>
<sequence length="421" mass="45668">MAQTEAQSYPSEIQLAKSILASSLVSDEDLDSLLEHSFRDKARAVKVLKKEEVLGTGIKSVDDALGGGLRKGSLVGMSGEVGSGQVGLLLSLLSSHLLDHPTSTAAIIDTTGNFDVLRIYTILASRIRDTSPNTLAISDQSNPEDAAAKVLDRIKIMRVFDLVGVMEAISEIRDGLEMPPVSLSRRSAEGAPRNVEEPKKVHKAVIQDSEDEGEDEDEDEMLFEPRPRSKPILDPEPPKLAAVKDLDNSDADIEGKVGFILIDNIAHVINPLLKNNYVQANALLAALLQRLTHLTHSHSLLTILLNPATTPRPQTQTSTPTAPSNSGYQPQPQNPPQKPVLPPSIFASNHALPALGNLFPMYLDIYLLVSKIPRRKVDARAWYAGDAGMVSVVEVVSERWEGRAGDWGVFVEEVEGGIRNA</sequence>
<organism evidence="1 2">
    <name type="scientific">Lindgomyces ingoldianus</name>
    <dbReference type="NCBI Taxonomy" id="673940"/>
    <lineage>
        <taxon>Eukaryota</taxon>
        <taxon>Fungi</taxon>
        <taxon>Dikarya</taxon>
        <taxon>Ascomycota</taxon>
        <taxon>Pezizomycotina</taxon>
        <taxon>Dothideomycetes</taxon>
        <taxon>Pleosporomycetidae</taxon>
        <taxon>Pleosporales</taxon>
        <taxon>Lindgomycetaceae</taxon>
        <taxon>Lindgomyces</taxon>
    </lineage>
</organism>
<proteinExistence type="predicted"/>
<accession>A0ACB6RC91</accession>